<sequence length="422" mass="47558">MAIYDEDPRPRVLITGVSDDASEFVKVVEQYSGVVHVVGAHEYSIRWESWDAVVSVGSPNRSEEHLFILQLGGAPVGRWDCGYPNSPAGRFREIGMWSSYGKELKTNDELDASLRALVKSDLLPLIRQRSDTRRVIHAPDFDLESSYFIPVVSDLDGRADAAIYRPDQGPREVIYLPDTVTDIRPWLLYAFERWADIDPDTFPAAPEWTDNPEWMTADEIDARETWVADCDAAEKARLEAERIERESQSALRELREKADCAERILLTATADPLVQAVAAALTRLGFVVEDMDAKGGEKLEDLRVRDGDWIALCEVKGYTKGGSVTDLGKINRFVERYARDTGQWPDARWYVVNQFRERDPSSRMQLLRGQDADVEGFAESDGLAIDTRSIFLLDKDVASGVKTSDEARRLLRESTGRFAYGL</sequence>
<gene>
    <name evidence="2" type="ORF">ACFFQ6_36215</name>
</gene>
<evidence type="ECO:0000313" key="3">
    <source>
        <dbReference type="Proteomes" id="UP001589587"/>
    </source>
</evidence>
<dbReference type="EMBL" id="JBHMAS010000105">
    <property type="protein sequence ID" value="MFB9785147.1"/>
    <property type="molecule type" value="Genomic_DNA"/>
</dbReference>
<proteinExistence type="predicted"/>
<dbReference type="Proteomes" id="UP001589587">
    <property type="component" value="Unassembled WGS sequence"/>
</dbReference>
<evidence type="ECO:0000256" key="1">
    <source>
        <dbReference type="SAM" id="Coils"/>
    </source>
</evidence>
<keyword evidence="1" id="KW-0175">Coiled coil</keyword>
<evidence type="ECO:0008006" key="4">
    <source>
        <dbReference type="Google" id="ProtNLM"/>
    </source>
</evidence>
<protein>
    <recommendedName>
        <fullName evidence="4">Restriction endonuclease</fullName>
    </recommendedName>
</protein>
<name>A0ABV5XU59_9NOCA</name>
<comment type="caution">
    <text evidence="2">The sequence shown here is derived from an EMBL/GenBank/DDBJ whole genome shotgun (WGS) entry which is preliminary data.</text>
</comment>
<feature type="coiled-coil region" evidence="1">
    <location>
        <begin position="233"/>
        <end position="271"/>
    </location>
</feature>
<reference evidence="2 3" key="1">
    <citation type="submission" date="2024-09" db="EMBL/GenBank/DDBJ databases">
        <authorList>
            <person name="Sun Q."/>
            <person name="Mori K."/>
        </authorList>
    </citation>
    <scope>NUCLEOTIDE SEQUENCE [LARGE SCALE GENOMIC DNA]</scope>
    <source>
        <strain evidence="2 3">JCM 11411</strain>
    </source>
</reference>
<evidence type="ECO:0000313" key="2">
    <source>
        <dbReference type="EMBL" id="MFB9785147.1"/>
    </source>
</evidence>
<organism evidence="2 3">
    <name type="scientific">Rhodococcus baikonurensis</name>
    <dbReference type="NCBI Taxonomy" id="172041"/>
    <lineage>
        <taxon>Bacteria</taxon>
        <taxon>Bacillati</taxon>
        <taxon>Actinomycetota</taxon>
        <taxon>Actinomycetes</taxon>
        <taxon>Mycobacteriales</taxon>
        <taxon>Nocardiaceae</taxon>
        <taxon>Rhodococcus</taxon>
        <taxon>Rhodococcus erythropolis group</taxon>
    </lineage>
</organism>
<accession>A0ABV5XU59</accession>
<keyword evidence="3" id="KW-1185">Reference proteome</keyword>
<dbReference type="RefSeq" id="WP_378377283.1">
    <property type="nucleotide sequence ID" value="NZ_JBHMAS010000105.1"/>
</dbReference>